<keyword evidence="3" id="KW-1185">Reference proteome</keyword>
<proteinExistence type="predicted"/>
<dbReference type="EMBL" id="AFBM01000029">
    <property type="protein sequence ID" value="EGF50516.1"/>
    <property type="molecule type" value="Genomic_DNA"/>
</dbReference>
<protein>
    <submittedName>
        <fullName evidence="2">Uncharacterized protein</fullName>
    </submittedName>
</protein>
<evidence type="ECO:0000256" key="1">
    <source>
        <dbReference type="SAM" id="Phobius"/>
    </source>
</evidence>
<comment type="caution">
    <text evidence="2">The sequence shown here is derived from an EMBL/GenBank/DDBJ whole genome shotgun (WGS) entry which is preliminary data.</text>
</comment>
<sequence length="39" mass="4682">MIETMVLPIYNDWRSLLYLYRVIAALGAMPYLCNIRFKE</sequence>
<name>A0ABP2KSF3_9BACE</name>
<evidence type="ECO:0000313" key="3">
    <source>
        <dbReference type="Proteomes" id="UP000010321"/>
    </source>
</evidence>
<dbReference type="Proteomes" id="UP000010321">
    <property type="component" value="Unassembled WGS sequence"/>
</dbReference>
<keyword evidence="1" id="KW-0812">Transmembrane</keyword>
<gene>
    <name evidence="2" type="ORF">HMPREF9445_02592</name>
</gene>
<evidence type="ECO:0000313" key="2">
    <source>
        <dbReference type="EMBL" id="EGF50516.1"/>
    </source>
</evidence>
<organism evidence="2 3">
    <name type="scientific">Bacteroides clarus YIT 12056</name>
    <dbReference type="NCBI Taxonomy" id="762984"/>
    <lineage>
        <taxon>Bacteria</taxon>
        <taxon>Pseudomonadati</taxon>
        <taxon>Bacteroidota</taxon>
        <taxon>Bacteroidia</taxon>
        <taxon>Bacteroidales</taxon>
        <taxon>Bacteroidaceae</taxon>
        <taxon>Bacteroides</taxon>
    </lineage>
</organism>
<accession>A0ABP2KSF3</accession>
<keyword evidence="1" id="KW-1133">Transmembrane helix</keyword>
<feature type="transmembrane region" description="Helical" evidence="1">
    <location>
        <begin position="15"/>
        <end position="33"/>
    </location>
</feature>
<keyword evidence="1" id="KW-0472">Membrane</keyword>
<reference evidence="2 3" key="1">
    <citation type="submission" date="2011-02" db="EMBL/GenBank/DDBJ databases">
        <authorList>
            <person name="Weinstock G."/>
            <person name="Sodergren E."/>
            <person name="Clifton S."/>
            <person name="Fulton L."/>
            <person name="Fulton B."/>
            <person name="Courtney L."/>
            <person name="Fronick C."/>
            <person name="Harrison M."/>
            <person name="Strong C."/>
            <person name="Farmer C."/>
            <person name="Delahaunty K."/>
            <person name="Markovic C."/>
            <person name="Hall O."/>
            <person name="Minx P."/>
            <person name="Tomlinson C."/>
            <person name="Mitreva M."/>
            <person name="Hou S."/>
            <person name="Chen J."/>
            <person name="Wollam A."/>
            <person name="Pepin K.H."/>
            <person name="Johnson M."/>
            <person name="Bhonagiri V."/>
            <person name="Zhang X."/>
            <person name="Suruliraj S."/>
            <person name="Warren W."/>
            <person name="Chinwalla A."/>
            <person name="Mardis E.R."/>
            <person name="Wilson R.K."/>
        </authorList>
    </citation>
    <scope>NUCLEOTIDE SEQUENCE [LARGE SCALE GENOMIC DNA]</scope>
    <source>
        <strain evidence="2 3">YIT 12056</strain>
    </source>
</reference>